<protein>
    <submittedName>
        <fullName evidence="2">Uncharacterized protein</fullName>
    </submittedName>
</protein>
<dbReference type="EMBL" id="AWWV01010155">
    <property type="protein sequence ID" value="OMO81437.1"/>
    <property type="molecule type" value="Genomic_DNA"/>
</dbReference>
<evidence type="ECO:0000313" key="3">
    <source>
        <dbReference type="Proteomes" id="UP000188268"/>
    </source>
</evidence>
<accession>A0A1R3IFU1</accession>
<feature type="region of interest" description="Disordered" evidence="1">
    <location>
        <begin position="27"/>
        <end position="78"/>
    </location>
</feature>
<dbReference type="AlphaFoldDB" id="A0A1R3IFU1"/>
<dbReference type="Gramene" id="OMO81437">
    <property type="protein sequence ID" value="OMO81437"/>
    <property type="gene ID" value="CCACVL1_12420"/>
</dbReference>
<evidence type="ECO:0000256" key="1">
    <source>
        <dbReference type="SAM" id="MobiDB-lite"/>
    </source>
</evidence>
<evidence type="ECO:0000313" key="2">
    <source>
        <dbReference type="EMBL" id="OMO81437.1"/>
    </source>
</evidence>
<name>A0A1R3IFU1_COCAP</name>
<reference evidence="2 3" key="1">
    <citation type="submission" date="2013-09" db="EMBL/GenBank/DDBJ databases">
        <title>Corchorus capsularis genome sequencing.</title>
        <authorList>
            <person name="Alam M."/>
            <person name="Haque M.S."/>
            <person name="Islam M.S."/>
            <person name="Emdad E.M."/>
            <person name="Islam M.M."/>
            <person name="Ahmed B."/>
            <person name="Halim A."/>
            <person name="Hossen Q.M.M."/>
            <person name="Hossain M.Z."/>
            <person name="Ahmed R."/>
            <person name="Khan M.M."/>
            <person name="Islam R."/>
            <person name="Rashid M.M."/>
            <person name="Khan S.A."/>
            <person name="Rahman M.S."/>
            <person name="Alam M."/>
        </authorList>
    </citation>
    <scope>NUCLEOTIDE SEQUENCE [LARGE SCALE GENOMIC DNA]</scope>
    <source>
        <strain evidence="3">cv. CVL-1</strain>
        <tissue evidence="2">Whole seedling</tissue>
    </source>
</reference>
<feature type="non-terminal residue" evidence="2">
    <location>
        <position position="120"/>
    </location>
</feature>
<organism evidence="2 3">
    <name type="scientific">Corchorus capsularis</name>
    <name type="common">Jute</name>
    <dbReference type="NCBI Taxonomy" id="210143"/>
    <lineage>
        <taxon>Eukaryota</taxon>
        <taxon>Viridiplantae</taxon>
        <taxon>Streptophyta</taxon>
        <taxon>Embryophyta</taxon>
        <taxon>Tracheophyta</taxon>
        <taxon>Spermatophyta</taxon>
        <taxon>Magnoliopsida</taxon>
        <taxon>eudicotyledons</taxon>
        <taxon>Gunneridae</taxon>
        <taxon>Pentapetalae</taxon>
        <taxon>rosids</taxon>
        <taxon>malvids</taxon>
        <taxon>Malvales</taxon>
        <taxon>Malvaceae</taxon>
        <taxon>Grewioideae</taxon>
        <taxon>Apeibeae</taxon>
        <taxon>Corchorus</taxon>
    </lineage>
</organism>
<comment type="caution">
    <text evidence="2">The sequence shown here is derived from an EMBL/GenBank/DDBJ whole genome shotgun (WGS) entry which is preliminary data.</text>
</comment>
<keyword evidence="3" id="KW-1185">Reference proteome</keyword>
<gene>
    <name evidence="2" type="ORF">CCACVL1_12420</name>
</gene>
<feature type="compositionally biased region" description="Basic and acidic residues" evidence="1">
    <location>
        <begin position="27"/>
        <end position="38"/>
    </location>
</feature>
<sequence length="120" mass="13991">MTVFLERAILVYCVFYNFGIIRKWKRSEREKGKTRGGNEEEDGAVLTSVRKKEGEEEGRLQTVERDRARRRNQDGCGLLDKSPHQIRLSNDFGSLSTFKLLSPLIFQLNKLFSRVDRIIK</sequence>
<feature type="compositionally biased region" description="Basic and acidic residues" evidence="1">
    <location>
        <begin position="50"/>
        <end position="73"/>
    </location>
</feature>
<dbReference type="Proteomes" id="UP000188268">
    <property type="component" value="Unassembled WGS sequence"/>
</dbReference>
<proteinExistence type="predicted"/>